<comment type="caution">
    <text evidence="2">The sequence shown here is derived from an EMBL/GenBank/DDBJ whole genome shotgun (WGS) entry which is preliminary data.</text>
</comment>
<evidence type="ECO:0000313" key="2">
    <source>
        <dbReference type="EMBL" id="KDS47210.1"/>
    </source>
</evidence>
<evidence type="ECO:0000313" key="3">
    <source>
        <dbReference type="Proteomes" id="UP000027661"/>
    </source>
</evidence>
<sequence>MIKKGFLLASFAIGVFANIFAQDTLSFKKTRDKNIYVEFLGSSNLIGVSFDSRFTPISPWGYRLGVSYFQGGDSFIKASNSNRGLFFPIEVNFLTSGNKHKLELGLGSNLGIYNEHIYFIEKSKDQYETINFTSNTTFGYYFFSNIGYRYISTKGFLFRIGLSPSFSFNDKHGVTKEPFIYPYISFGYSF</sequence>
<gene>
    <name evidence="2" type="ORF">M099_3535</name>
</gene>
<reference evidence="2 3" key="1">
    <citation type="submission" date="2014-04" db="EMBL/GenBank/DDBJ databases">
        <authorList>
            <person name="Sears C."/>
            <person name="Carroll K."/>
            <person name="Sack B.R."/>
            <person name="Qadri F."/>
            <person name="Myers L.L."/>
            <person name="Chung G.-T."/>
            <person name="Escheverria P."/>
            <person name="Fraser C.M."/>
            <person name="Sadzewicz L."/>
            <person name="Shefchek K.A."/>
            <person name="Tallon L."/>
            <person name="Das S.P."/>
            <person name="Daugherty S."/>
            <person name="Mongodin E.F."/>
        </authorList>
    </citation>
    <scope>NUCLEOTIDE SEQUENCE [LARGE SCALE GENOMIC DNA]</scope>
    <source>
        <strain evidence="2 3">3975 RP4</strain>
    </source>
</reference>
<dbReference type="RefSeq" id="WP_032953351.1">
    <property type="nucleotide sequence ID" value="NZ_JNHM01000106.1"/>
</dbReference>
<keyword evidence="1" id="KW-0732">Signal</keyword>
<feature type="chain" id="PRO_5001666163" description="Outer membrane protein beta-barrel domain-containing protein" evidence="1">
    <location>
        <begin position="22"/>
        <end position="190"/>
    </location>
</feature>
<protein>
    <recommendedName>
        <fullName evidence="4">Outer membrane protein beta-barrel domain-containing protein</fullName>
    </recommendedName>
</protein>
<evidence type="ECO:0008006" key="4">
    <source>
        <dbReference type="Google" id="ProtNLM"/>
    </source>
</evidence>
<name>A0A069S7S6_PHOVU</name>
<accession>A0A069S7S6</accession>
<evidence type="ECO:0000256" key="1">
    <source>
        <dbReference type="SAM" id="SignalP"/>
    </source>
</evidence>
<dbReference type="PATRIC" id="fig|1339352.3.peg.3347"/>
<proteinExistence type="predicted"/>
<dbReference type="AlphaFoldDB" id="A0A069S7S6"/>
<dbReference type="EMBL" id="JNHM01000106">
    <property type="protein sequence ID" value="KDS47210.1"/>
    <property type="molecule type" value="Genomic_DNA"/>
</dbReference>
<dbReference type="Proteomes" id="UP000027661">
    <property type="component" value="Unassembled WGS sequence"/>
</dbReference>
<organism evidence="2 3">
    <name type="scientific">Phocaeicola vulgatus str. 3975 RP4</name>
    <dbReference type="NCBI Taxonomy" id="1339352"/>
    <lineage>
        <taxon>Bacteria</taxon>
        <taxon>Pseudomonadati</taxon>
        <taxon>Bacteroidota</taxon>
        <taxon>Bacteroidia</taxon>
        <taxon>Bacteroidales</taxon>
        <taxon>Bacteroidaceae</taxon>
        <taxon>Phocaeicola</taxon>
    </lineage>
</organism>
<feature type="signal peptide" evidence="1">
    <location>
        <begin position="1"/>
        <end position="21"/>
    </location>
</feature>